<protein>
    <submittedName>
        <fullName evidence="2">Uncharacterized protein</fullName>
    </submittedName>
</protein>
<evidence type="ECO:0000313" key="2">
    <source>
        <dbReference type="EMBL" id="OGY54041.1"/>
    </source>
</evidence>
<keyword evidence="1" id="KW-0812">Transmembrane</keyword>
<sequence>MTLTEEQKQKNREEYKKRLKNKNLKALIVFGVIAILFIGGKFLWGVIGVNIPYSEGERSAIIIKVADKGLIWKTF</sequence>
<name>A0A1G1YP24_9BACT</name>
<reference evidence="2 3" key="1">
    <citation type="journal article" date="2016" name="Nat. Commun.">
        <title>Thousands of microbial genomes shed light on interconnected biogeochemical processes in an aquifer system.</title>
        <authorList>
            <person name="Anantharaman K."/>
            <person name="Brown C.T."/>
            <person name="Hug L.A."/>
            <person name="Sharon I."/>
            <person name="Castelle C.J."/>
            <person name="Probst A.J."/>
            <person name="Thomas B.C."/>
            <person name="Singh A."/>
            <person name="Wilkins M.J."/>
            <person name="Karaoz U."/>
            <person name="Brodie E.L."/>
            <person name="Williams K.H."/>
            <person name="Hubbard S.S."/>
            <person name="Banfield J.F."/>
        </authorList>
    </citation>
    <scope>NUCLEOTIDE SEQUENCE [LARGE SCALE GENOMIC DNA]</scope>
</reference>
<keyword evidence="1" id="KW-1133">Transmembrane helix</keyword>
<comment type="caution">
    <text evidence="2">The sequence shown here is derived from an EMBL/GenBank/DDBJ whole genome shotgun (WGS) entry which is preliminary data.</text>
</comment>
<dbReference type="EMBL" id="MHIO01000011">
    <property type="protein sequence ID" value="OGY54041.1"/>
    <property type="molecule type" value="Genomic_DNA"/>
</dbReference>
<proteinExistence type="predicted"/>
<evidence type="ECO:0000256" key="1">
    <source>
        <dbReference type="SAM" id="Phobius"/>
    </source>
</evidence>
<feature type="transmembrane region" description="Helical" evidence="1">
    <location>
        <begin position="26"/>
        <end position="47"/>
    </location>
</feature>
<gene>
    <name evidence="2" type="ORF">A3B15_00100</name>
</gene>
<dbReference type="AlphaFoldDB" id="A0A1G1YP24"/>
<evidence type="ECO:0000313" key="3">
    <source>
        <dbReference type="Proteomes" id="UP000177250"/>
    </source>
</evidence>
<organism evidence="2 3">
    <name type="scientific">Candidatus Buchananbacteria bacterium RIFCSPLOWO2_01_FULL_45_31</name>
    <dbReference type="NCBI Taxonomy" id="1797545"/>
    <lineage>
        <taxon>Bacteria</taxon>
        <taxon>Candidatus Buchananiibacteriota</taxon>
    </lineage>
</organism>
<keyword evidence="1" id="KW-0472">Membrane</keyword>
<dbReference type="Proteomes" id="UP000177250">
    <property type="component" value="Unassembled WGS sequence"/>
</dbReference>
<accession>A0A1G1YP24</accession>